<dbReference type="OrthoDB" id="18010at2759"/>
<dbReference type="EMBL" id="NCKV01006052">
    <property type="protein sequence ID" value="RWS23689.1"/>
    <property type="molecule type" value="Genomic_DNA"/>
</dbReference>
<dbReference type="AlphaFoldDB" id="A0A443S802"/>
<sequence length="163" mass="18535">LNRANQTYVFSVLLSDEIVPEAIFYGTIIPLLSYYCVKKFIIDPYAEREKEKKNQKARQENATRLSKLKKEAEAAIRLMTETYRRINEIESEKSGLVIVKALYGKSEIVANYVNCDEIEPSAEVINVSIPIQCLVKDSMLTLTEASKAFLPGFYDPCLGEKKE</sequence>
<evidence type="ECO:0000313" key="4">
    <source>
        <dbReference type="Proteomes" id="UP000288716"/>
    </source>
</evidence>
<evidence type="ECO:0000313" key="3">
    <source>
        <dbReference type="EMBL" id="RWS23689.1"/>
    </source>
</evidence>
<protein>
    <submittedName>
        <fullName evidence="3">DnaJ subfamily C member 11-like protein</fullName>
    </submittedName>
</protein>
<organism evidence="3 4">
    <name type="scientific">Leptotrombidium deliense</name>
    <dbReference type="NCBI Taxonomy" id="299467"/>
    <lineage>
        <taxon>Eukaryota</taxon>
        <taxon>Metazoa</taxon>
        <taxon>Ecdysozoa</taxon>
        <taxon>Arthropoda</taxon>
        <taxon>Chelicerata</taxon>
        <taxon>Arachnida</taxon>
        <taxon>Acari</taxon>
        <taxon>Acariformes</taxon>
        <taxon>Trombidiformes</taxon>
        <taxon>Prostigmata</taxon>
        <taxon>Anystina</taxon>
        <taxon>Parasitengona</taxon>
        <taxon>Trombiculoidea</taxon>
        <taxon>Trombiculidae</taxon>
        <taxon>Leptotrombidium</taxon>
    </lineage>
</organism>
<proteinExistence type="predicted"/>
<evidence type="ECO:0000259" key="2">
    <source>
        <dbReference type="Pfam" id="PF11875"/>
    </source>
</evidence>
<reference evidence="3 4" key="1">
    <citation type="journal article" date="2018" name="Gigascience">
        <title>Genomes of trombidid mites reveal novel predicted allergens and laterally-transferred genes associated with secondary metabolism.</title>
        <authorList>
            <person name="Dong X."/>
            <person name="Chaisiri K."/>
            <person name="Xia D."/>
            <person name="Armstrong S.D."/>
            <person name="Fang Y."/>
            <person name="Donnelly M.J."/>
            <person name="Kadowaki T."/>
            <person name="McGarry J.W."/>
            <person name="Darby A.C."/>
            <person name="Makepeace B.L."/>
        </authorList>
    </citation>
    <scope>NUCLEOTIDE SEQUENCE [LARGE SCALE GENOMIC DNA]</scope>
    <source>
        <strain evidence="3">UoL-UT</strain>
    </source>
</reference>
<accession>A0A443S802</accession>
<evidence type="ECO:0000256" key="1">
    <source>
        <dbReference type="ARBA" id="ARBA00023186"/>
    </source>
</evidence>
<dbReference type="STRING" id="299467.A0A443S802"/>
<feature type="non-terminal residue" evidence="3">
    <location>
        <position position="1"/>
    </location>
</feature>
<dbReference type="PANTHER" id="PTHR44157:SF1">
    <property type="entry name" value="DNAJ HOMOLOG SUBFAMILY C MEMBER 11"/>
    <property type="match status" value="1"/>
</dbReference>
<gene>
    <name evidence="3" type="ORF">B4U80_02961</name>
</gene>
<dbReference type="InterPro" id="IPR024586">
    <property type="entry name" value="DnaJ-like_C11_C"/>
</dbReference>
<keyword evidence="4" id="KW-1185">Reference proteome</keyword>
<dbReference type="InterPro" id="IPR052243">
    <property type="entry name" value="Mito_inner_membrane_organizer"/>
</dbReference>
<dbReference type="GO" id="GO:0042407">
    <property type="term" value="P:cristae formation"/>
    <property type="evidence" value="ECO:0007669"/>
    <property type="project" value="TreeGrafter"/>
</dbReference>
<dbReference type="Proteomes" id="UP000288716">
    <property type="component" value="Unassembled WGS sequence"/>
</dbReference>
<dbReference type="GO" id="GO:0005739">
    <property type="term" value="C:mitochondrion"/>
    <property type="evidence" value="ECO:0007669"/>
    <property type="project" value="GOC"/>
</dbReference>
<name>A0A443S802_9ACAR</name>
<dbReference type="VEuPathDB" id="VectorBase:LDEU008350"/>
<comment type="caution">
    <text evidence="3">The sequence shown here is derived from an EMBL/GenBank/DDBJ whole genome shotgun (WGS) entry which is preliminary data.</text>
</comment>
<keyword evidence="1" id="KW-0143">Chaperone</keyword>
<dbReference type="Pfam" id="PF11875">
    <property type="entry name" value="DnaJ-like_C11_C"/>
    <property type="match status" value="1"/>
</dbReference>
<feature type="domain" description="DnaJ-like protein C11 C-terminal" evidence="2">
    <location>
        <begin position="57"/>
        <end position="162"/>
    </location>
</feature>
<dbReference type="PANTHER" id="PTHR44157">
    <property type="entry name" value="DNAJ HOMOLOG SUBFAMILY C MEMBER 11"/>
    <property type="match status" value="1"/>
</dbReference>
<feature type="non-terminal residue" evidence="3">
    <location>
        <position position="163"/>
    </location>
</feature>